<reference evidence="2 3" key="1">
    <citation type="submission" date="2023-03" db="EMBL/GenBank/DDBJ databases">
        <title>Bacillus Genome Sequencing.</title>
        <authorList>
            <person name="Dunlap C."/>
        </authorList>
    </citation>
    <scope>NUCLEOTIDE SEQUENCE [LARGE SCALE GENOMIC DNA]</scope>
    <source>
        <strain evidence="2 3">BD-525</strain>
    </source>
</reference>
<protein>
    <submittedName>
        <fullName evidence="2">Aldo/keto reductase</fullName>
    </submittedName>
</protein>
<dbReference type="InterPro" id="IPR036812">
    <property type="entry name" value="NAD(P)_OxRdtase_dom_sf"/>
</dbReference>
<dbReference type="Proteomes" id="UP001344632">
    <property type="component" value="Unassembled WGS sequence"/>
</dbReference>
<organism evidence="2 3">
    <name type="scientific">Paenibacillus dokdonensis</name>
    <dbReference type="NCBI Taxonomy" id="2567944"/>
    <lineage>
        <taxon>Bacteria</taxon>
        <taxon>Bacillati</taxon>
        <taxon>Bacillota</taxon>
        <taxon>Bacilli</taxon>
        <taxon>Bacillales</taxon>
        <taxon>Paenibacillaceae</taxon>
        <taxon>Paenibacillus</taxon>
    </lineage>
</organism>
<dbReference type="RefSeq" id="WP_326087700.1">
    <property type="nucleotide sequence ID" value="NZ_JBCMJL010000012.1"/>
</dbReference>
<evidence type="ECO:0000313" key="2">
    <source>
        <dbReference type="EMBL" id="MEC0240233.1"/>
    </source>
</evidence>
<dbReference type="InterPro" id="IPR023210">
    <property type="entry name" value="NADP_OxRdtase_dom"/>
</dbReference>
<feature type="domain" description="NADP-dependent oxidoreductase" evidence="1">
    <location>
        <begin position="6"/>
        <end position="49"/>
    </location>
</feature>
<sequence length="58" mass="6428">MNDHEKANQALVQLVAEIAAAKDATPAQITLAWVLAQKSWIVPIPGTELENKQNNDRY</sequence>
<evidence type="ECO:0000259" key="1">
    <source>
        <dbReference type="Pfam" id="PF00248"/>
    </source>
</evidence>
<dbReference type="EMBL" id="JARLKZ010000005">
    <property type="protein sequence ID" value="MEC0240233.1"/>
    <property type="molecule type" value="Genomic_DNA"/>
</dbReference>
<comment type="caution">
    <text evidence="2">The sequence shown here is derived from an EMBL/GenBank/DDBJ whole genome shotgun (WGS) entry which is preliminary data.</text>
</comment>
<dbReference type="Pfam" id="PF00248">
    <property type="entry name" value="Aldo_ket_red"/>
    <property type="match status" value="1"/>
</dbReference>
<gene>
    <name evidence="2" type="ORF">P4H66_10275</name>
</gene>
<name>A0ABU6GLZ0_9BACL</name>
<accession>A0ABU6GLZ0</accession>
<proteinExistence type="predicted"/>
<evidence type="ECO:0000313" key="3">
    <source>
        <dbReference type="Proteomes" id="UP001344632"/>
    </source>
</evidence>
<dbReference type="Gene3D" id="3.20.20.100">
    <property type="entry name" value="NADP-dependent oxidoreductase domain"/>
    <property type="match status" value="1"/>
</dbReference>
<keyword evidence="3" id="KW-1185">Reference proteome</keyword>
<dbReference type="SUPFAM" id="SSF51430">
    <property type="entry name" value="NAD(P)-linked oxidoreductase"/>
    <property type="match status" value="1"/>
</dbReference>